<protein>
    <submittedName>
        <fullName evidence="1">Uncharacterized protein</fullName>
    </submittedName>
</protein>
<evidence type="ECO:0000313" key="2">
    <source>
        <dbReference type="Proteomes" id="UP001055057"/>
    </source>
</evidence>
<gene>
    <name evidence="1" type="ORF">MPOCJGCO_3452</name>
</gene>
<name>A0ABQ4U1I6_9HYPH</name>
<accession>A0ABQ4U1I6</accession>
<dbReference type="RefSeq" id="WP_238183898.1">
    <property type="nucleotide sequence ID" value="NZ_BPRB01000202.1"/>
</dbReference>
<organism evidence="1 2">
    <name type="scientific">Methylobacterium trifolii</name>
    <dbReference type="NCBI Taxonomy" id="1003092"/>
    <lineage>
        <taxon>Bacteria</taxon>
        <taxon>Pseudomonadati</taxon>
        <taxon>Pseudomonadota</taxon>
        <taxon>Alphaproteobacteria</taxon>
        <taxon>Hyphomicrobiales</taxon>
        <taxon>Methylobacteriaceae</taxon>
        <taxon>Methylobacterium</taxon>
    </lineage>
</organism>
<dbReference type="Proteomes" id="UP001055057">
    <property type="component" value="Unassembled WGS sequence"/>
</dbReference>
<evidence type="ECO:0000313" key="1">
    <source>
        <dbReference type="EMBL" id="GJE61330.1"/>
    </source>
</evidence>
<dbReference type="EMBL" id="BPRB01000202">
    <property type="protein sequence ID" value="GJE61330.1"/>
    <property type="molecule type" value="Genomic_DNA"/>
</dbReference>
<proteinExistence type="predicted"/>
<reference evidence="1" key="1">
    <citation type="journal article" date="2021" name="Front. Microbiol.">
        <title>Comprehensive Comparative Genomics and Phenotyping of Methylobacterium Species.</title>
        <authorList>
            <person name="Alessa O."/>
            <person name="Ogura Y."/>
            <person name="Fujitani Y."/>
            <person name="Takami H."/>
            <person name="Hayashi T."/>
            <person name="Sahin N."/>
            <person name="Tani A."/>
        </authorList>
    </citation>
    <scope>NUCLEOTIDE SEQUENCE</scope>
    <source>
        <strain evidence="1">DSM 23632</strain>
    </source>
</reference>
<reference evidence="1" key="2">
    <citation type="submission" date="2021-08" db="EMBL/GenBank/DDBJ databases">
        <authorList>
            <person name="Tani A."/>
            <person name="Ola A."/>
            <person name="Ogura Y."/>
            <person name="Katsura K."/>
            <person name="Hayashi T."/>
        </authorList>
    </citation>
    <scope>NUCLEOTIDE SEQUENCE</scope>
    <source>
        <strain evidence="1">DSM 23632</strain>
    </source>
</reference>
<comment type="caution">
    <text evidence="1">The sequence shown here is derived from an EMBL/GenBank/DDBJ whole genome shotgun (WGS) entry which is preliminary data.</text>
</comment>
<keyword evidence="2" id="KW-1185">Reference proteome</keyword>
<sequence length="64" mass="7329">MLEVTRKEAQGRHPVALTDRKIRVAMIAHLVVYNGDPDEMQELAHKFSIFAKAWAIERPSAEQQ</sequence>